<protein>
    <submittedName>
        <fullName evidence="1">Putative secreted protein</fullName>
    </submittedName>
</protein>
<sequence length="84" mass="9633">MMEMMVAPQYYIESLRLLLLLLLLLFGRRVFYLRVCPAHDGSDGLLGSSEGGLWWEFAWIIHKSLSFDAAASCCFLIILMEVFL</sequence>
<accession>A0A2M4D8Z3</accession>
<evidence type="ECO:0000313" key="1">
    <source>
        <dbReference type="EMBL" id="MBW74054.1"/>
    </source>
</evidence>
<reference evidence="1" key="1">
    <citation type="submission" date="2018-01" db="EMBL/GenBank/DDBJ databases">
        <title>An insight into the sialome of Amazonian anophelines.</title>
        <authorList>
            <person name="Ribeiro J.M."/>
            <person name="Scarpassa V."/>
            <person name="Calvo E."/>
        </authorList>
    </citation>
    <scope>NUCLEOTIDE SEQUENCE</scope>
</reference>
<organism evidence="1">
    <name type="scientific">Anopheles darlingi</name>
    <name type="common">Mosquito</name>
    <dbReference type="NCBI Taxonomy" id="43151"/>
    <lineage>
        <taxon>Eukaryota</taxon>
        <taxon>Metazoa</taxon>
        <taxon>Ecdysozoa</taxon>
        <taxon>Arthropoda</taxon>
        <taxon>Hexapoda</taxon>
        <taxon>Insecta</taxon>
        <taxon>Pterygota</taxon>
        <taxon>Neoptera</taxon>
        <taxon>Endopterygota</taxon>
        <taxon>Diptera</taxon>
        <taxon>Nematocera</taxon>
        <taxon>Culicoidea</taxon>
        <taxon>Culicidae</taxon>
        <taxon>Anophelinae</taxon>
        <taxon>Anopheles</taxon>
    </lineage>
</organism>
<name>A0A2M4D8Z3_ANODA</name>
<dbReference type="AlphaFoldDB" id="A0A2M4D8Z3"/>
<proteinExistence type="predicted"/>
<dbReference type="EMBL" id="GGFL01009876">
    <property type="protein sequence ID" value="MBW74054.1"/>
    <property type="molecule type" value="Transcribed_RNA"/>
</dbReference>